<dbReference type="GeneID" id="20673296"/>
<evidence type="ECO:0000256" key="1">
    <source>
        <dbReference type="SAM" id="MobiDB-lite"/>
    </source>
</evidence>
<keyword evidence="3" id="KW-1185">Reference proteome</keyword>
<feature type="compositionally biased region" description="Pro residues" evidence="1">
    <location>
        <begin position="80"/>
        <end position="89"/>
    </location>
</feature>
<dbReference type="eggNOG" id="ENOG502STBG">
    <property type="taxonomic scope" value="Eukaryota"/>
</dbReference>
<dbReference type="InParanoid" id="W4KHD2"/>
<dbReference type="HOGENOM" id="CLU_169791_0_0_1"/>
<dbReference type="KEGG" id="hir:HETIRDRAFT_416155"/>
<feature type="compositionally biased region" description="Basic residues" evidence="1">
    <location>
        <begin position="70"/>
        <end position="79"/>
    </location>
</feature>
<accession>W4KHD2</accession>
<dbReference type="EMBL" id="KI925456">
    <property type="protein sequence ID" value="ETW84461.1"/>
    <property type="molecule type" value="Genomic_DNA"/>
</dbReference>
<gene>
    <name evidence="2" type="ORF">HETIRDRAFT_416155</name>
</gene>
<sequence>MFVMFLATLVAVLVLLSLRIPAVWLSFMAVDEPSDAHELGLALVAARNPFRESGPPACMAKLIMLRHKLNQNSGRKRRSSPPPSPPPRQLQPQLPRTVYALPPLNFQTRQRPLAWARFPKNFGKQHC</sequence>
<feature type="region of interest" description="Disordered" evidence="1">
    <location>
        <begin position="70"/>
        <end position="94"/>
    </location>
</feature>
<evidence type="ECO:0000313" key="3">
    <source>
        <dbReference type="Proteomes" id="UP000030671"/>
    </source>
</evidence>
<protein>
    <submittedName>
        <fullName evidence="2">Uncharacterized protein</fullName>
    </submittedName>
</protein>
<dbReference type="AlphaFoldDB" id="W4KHD2"/>
<organism evidence="2 3">
    <name type="scientific">Heterobasidion irregulare (strain TC 32-1)</name>
    <dbReference type="NCBI Taxonomy" id="747525"/>
    <lineage>
        <taxon>Eukaryota</taxon>
        <taxon>Fungi</taxon>
        <taxon>Dikarya</taxon>
        <taxon>Basidiomycota</taxon>
        <taxon>Agaricomycotina</taxon>
        <taxon>Agaricomycetes</taxon>
        <taxon>Russulales</taxon>
        <taxon>Bondarzewiaceae</taxon>
        <taxon>Heterobasidion</taxon>
        <taxon>Heterobasidion annosum species complex</taxon>
    </lineage>
</organism>
<proteinExistence type="predicted"/>
<dbReference type="RefSeq" id="XP_009544132.1">
    <property type="nucleotide sequence ID" value="XM_009545837.1"/>
</dbReference>
<reference evidence="2 3" key="1">
    <citation type="journal article" date="2012" name="New Phytol.">
        <title>Insight into trade-off between wood decay and parasitism from the genome of a fungal forest pathogen.</title>
        <authorList>
            <person name="Olson A."/>
            <person name="Aerts A."/>
            <person name="Asiegbu F."/>
            <person name="Belbahri L."/>
            <person name="Bouzid O."/>
            <person name="Broberg A."/>
            <person name="Canback B."/>
            <person name="Coutinho P.M."/>
            <person name="Cullen D."/>
            <person name="Dalman K."/>
            <person name="Deflorio G."/>
            <person name="van Diepen L.T."/>
            <person name="Dunand C."/>
            <person name="Duplessis S."/>
            <person name="Durling M."/>
            <person name="Gonthier P."/>
            <person name="Grimwood J."/>
            <person name="Fossdal C.G."/>
            <person name="Hansson D."/>
            <person name="Henrissat B."/>
            <person name="Hietala A."/>
            <person name="Himmelstrand K."/>
            <person name="Hoffmeister D."/>
            <person name="Hogberg N."/>
            <person name="James T.Y."/>
            <person name="Karlsson M."/>
            <person name="Kohler A."/>
            <person name="Kues U."/>
            <person name="Lee Y.H."/>
            <person name="Lin Y.C."/>
            <person name="Lind M."/>
            <person name="Lindquist E."/>
            <person name="Lombard V."/>
            <person name="Lucas S."/>
            <person name="Lunden K."/>
            <person name="Morin E."/>
            <person name="Murat C."/>
            <person name="Park J."/>
            <person name="Raffaello T."/>
            <person name="Rouze P."/>
            <person name="Salamov A."/>
            <person name="Schmutz J."/>
            <person name="Solheim H."/>
            <person name="Stahlberg J."/>
            <person name="Velez H."/>
            <person name="de Vries R.P."/>
            <person name="Wiebenga A."/>
            <person name="Woodward S."/>
            <person name="Yakovlev I."/>
            <person name="Garbelotto M."/>
            <person name="Martin F."/>
            <person name="Grigoriev I.V."/>
            <person name="Stenlid J."/>
        </authorList>
    </citation>
    <scope>NUCLEOTIDE SEQUENCE [LARGE SCALE GENOMIC DNA]</scope>
    <source>
        <strain evidence="2 3">TC 32-1</strain>
    </source>
</reference>
<name>W4KHD2_HETIT</name>
<dbReference type="Proteomes" id="UP000030671">
    <property type="component" value="Unassembled WGS sequence"/>
</dbReference>
<dbReference type="OrthoDB" id="3204347at2759"/>
<evidence type="ECO:0000313" key="2">
    <source>
        <dbReference type="EMBL" id="ETW84461.1"/>
    </source>
</evidence>